<dbReference type="InterPro" id="IPR017476">
    <property type="entry name" value="UDP-Glc/GDP-Man"/>
</dbReference>
<dbReference type="Pfam" id="PF03721">
    <property type="entry name" value="UDPG_MGDP_dh_N"/>
    <property type="match status" value="1"/>
</dbReference>
<dbReference type="PANTHER" id="PTHR43491">
    <property type="entry name" value="UDP-N-ACETYL-D-MANNOSAMINE DEHYDROGENASE"/>
    <property type="match status" value="1"/>
</dbReference>
<dbReference type="InterPro" id="IPR001732">
    <property type="entry name" value="UDP-Glc/GDP-Man_DH_N"/>
</dbReference>
<dbReference type="GO" id="GO:0051287">
    <property type="term" value="F:NAD binding"/>
    <property type="evidence" value="ECO:0007669"/>
    <property type="project" value="InterPro"/>
</dbReference>
<dbReference type="PANTHER" id="PTHR43491:SF1">
    <property type="entry name" value="UDP-N-ACETYL-D-MANNOSAMINE DEHYDROGENASE"/>
    <property type="match status" value="1"/>
</dbReference>
<comment type="caution">
    <text evidence="3">The sequence shown here is derived from an EMBL/GenBank/DDBJ whole genome shotgun (WGS) entry which is preliminary data.</text>
</comment>
<accession>A0A537J1S3</accession>
<dbReference type="PIRSF" id="PIRSF500136">
    <property type="entry name" value="UDP_ManNAc_DH"/>
    <property type="match status" value="1"/>
</dbReference>
<feature type="domain" description="UDP-glucose/GDP-mannose dehydrogenase dimerisation" evidence="1">
    <location>
        <begin position="224"/>
        <end position="313"/>
    </location>
</feature>
<dbReference type="SUPFAM" id="SSF48179">
    <property type="entry name" value="6-phosphogluconate dehydrogenase C-terminal domain-like"/>
    <property type="match status" value="1"/>
</dbReference>
<dbReference type="InterPro" id="IPR036220">
    <property type="entry name" value="UDP-Glc/GDP-Man_DH_C_sf"/>
</dbReference>
<sequence length="356" mass="38556">MVLSLETTKQANPAAALADRIVRRQATVAVIGMGYVGLPLAIECARTRFTVIGLDTDASKVAQVNAGKSYIRDVPSDVLGPFVSKGQVRASREQTALADADIIIICVPTPITRNKEPDVSYITEAAKAVRRHLNPGQLVILRSTSYPGTTEELVRPILEATGLKVGREIFLAFAPERINPGNPEYAIHTIPVVVGGCDPASAELATLFFKQMASKVVAVSSPTAAEMCKLLENVFRNVNIALVNQMTMLCDRMGLDIWEIVGAAATKPYGFMPFKPGLVGGHCIPVDPYFLAWKAREYDFHADFIELAARVNDAMPYFVVNKVIAALNDRQTGVEGAAVLVLGVTFKKDIDDCRHS</sequence>
<dbReference type="GO" id="GO:0016616">
    <property type="term" value="F:oxidoreductase activity, acting on the CH-OH group of donors, NAD or NADP as acceptor"/>
    <property type="evidence" value="ECO:0007669"/>
    <property type="project" value="InterPro"/>
</dbReference>
<dbReference type="InterPro" id="IPR028359">
    <property type="entry name" value="UDP_ManNAc/GlcNAc_DH"/>
</dbReference>
<dbReference type="Pfam" id="PF00984">
    <property type="entry name" value="UDPG_MGDP_dh"/>
    <property type="match status" value="1"/>
</dbReference>
<evidence type="ECO:0000313" key="4">
    <source>
        <dbReference type="Proteomes" id="UP000320048"/>
    </source>
</evidence>
<organism evidence="3 4">
    <name type="scientific">Candidatus Segetimicrobium genomatis</name>
    <dbReference type="NCBI Taxonomy" id="2569760"/>
    <lineage>
        <taxon>Bacteria</taxon>
        <taxon>Bacillati</taxon>
        <taxon>Candidatus Sysuimicrobiota</taxon>
        <taxon>Candidatus Sysuimicrobiia</taxon>
        <taxon>Candidatus Sysuimicrobiales</taxon>
        <taxon>Candidatus Segetimicrobiaceae</taxon>
        <taxon>Candidatus Segetimicrobium</taxon>
    </lineage>
</organism>
<evidence type="ECO:0000313" key="3">
    <source>
        <dbReference type="EMBL" id="TMI77477.1"/>
    </source>
</evidence>
<dbReference type="InterPro" id="IPR014026">
    <property type="entry name" value="UDP-Glc/GDP-Man_DH_dimer"/>
</dbReference>
<protein>
    <submittedName>
        <fullName evidence="3">Nucleotide sugar dehydrogenase</fullName>
    </submittedName>
</protein>
<dbReference type="NCBIfam" id="TIGR03026">
    <property type="entry name" value="NDP-sugDHase"/>
    <property type="match status" value="1"/>
</dbReference>
<dbReference type="InterPro" id="IPR036291">
    <property type="entry name" value="NAD(P)-bd_dom_sf"/>
</dbReference>
<dbReference type="SUPFAM" id="SSF51735">
    <property type="entry name" value="NAD(P)-binding Rossmann-fold domains"/>
    <property type="match status" value="1"/>
</dbReference>
<reference evidence="3 4" key="1">
    <citation type="journal article" date="2019" name="Nat. Microbiol.">
        <title>Mediterranean grassland soil C-N compound turnover is dependent on rainfall and depth, and is mediated by genomically divergent microorganisms.</title>
        <authorList>
            <person name="Diamond S."/>
            <person name="Andeer P.F."/>
            <person name="Li Z."/>
            <person name="Crits-Christoph A."/>
            <person name="Burstein D."/>
            <person name="Anantharaman K."/>
            <person name="Lane K.R."/>
            <person name="Thomas B.C."/>
            <person name="Pan C."/>
            <person name="Northen T.R."/>
            <person name="Banfield J.F."/>
        </authorList>
    </citation>
    <scope>NUCLEOTIDE SEQUENCE [LARGE SCALE GENOMIC DNA]</scope>
    <source>
        <strain evidence="3">NP_7</strain>
    </source>
</reference>
<dbReference type="SUPFAM" id="SSF52413">
    <property type="entry name" value="UDP-glucose/GDP-mannose dehydrogenase C-terminal domain"/>
    <property type="match status" value="1"/>
</dbReference>
<evidence type="ECO:0000259" key="2">
    <source>
        <dbReference type="Pfam" id="PF03721"/>
    </source>
</evidence>
<dbReference type="GO" id="GO:0000271">
    <property type="term" value="P:polysaccharide biosynthetic process"/>
    <property type="evidence" value="ECO:0007669"/>
    <property type="project" value="InterPro"/>
</dbReference>
<evidence type="ECO:0000259" key="1">
    <source>
        <dbReference type="Pfam" id="PF00984"/>
    </source>
</evidence>
<dbReference type="InterPro" id="IPR008927">
    <property type="entry name" value="6-PGluconate_DH-like_C_sf"/>
</dbReference>
<dbReference type="Gene3D" id="3.40.50.720">
    <property type="entry name" value="NAD(P)-binding Rossmann-like Domain"/>
    <property type="match status" value="2"/>
</dbReference>
<dbReference type="PIRSF" id="PIRSF000124">
    <property type="entry name" value="UDPglc_GDPman_dh"/>
    <property type="match status" value="1"/>
</dbReference>
<proteinExistence type="predicted"/>
<feature type="domain" description="UDP-glucose/GDP-mannose dehydrogenase N-terminal" evidence="2">
    <location>
        <begin position="27"/>
        <end position="203"/>
    </location>
</feature>
<gene>
    <name evidence="3" type="ORF">E6H04_14170</name>
</gene>
<feature type="non-terminal residue" evidence="3">
    <location>
        <position position="356"/>
    </location>
</feature>
<name>A0A537J1S3_9BACT</name>
<dbReference type="AlphaFoldDB" id="A0A537J1S3"/>
<dbReference type="EMBL" id="VBAO01000464">
    <property type="protein sequence ID" value="TMI77477.1"/>
    <property type="molecule type" value="Genomic_DNA"/>
</dbReference>
<dbReference type="Proteomes" id="UP000320048">
    <property type="component" value="Unassembled WGS sequence"/>
</dbReference>
<dbReference type="GO" id="GO:0016628">
    <property type="term" value="F:oxidoreductase activity, acting on the CH-CH group of donors, NAD or NADP as acceptor"/>
    <property type="evidence" value="ECO:0007669"/>
    <property type="project" value="InterPro"/>
</dbReference>